<accession>A0A0D9WE52</accession>
<reference evidence="6" key="2">
    <citation type="submission" date="2013-12" db="EMBL/GenBank/DDBJ databases">
        <authorList>
            <person name="Yu Y."/>
            <person name="Lee S."/>
            <person name="de Baynast K."/>
            <person name="Wissotski M."/>
            <person name="Liu L."/>
            <person name="Talag J."/>
            <person name="Goicoechea J."/>
            <person name="Angelova A."/>
            <person name="Jetty R."/>
            <person name="Kudrna D."/>
            <person name="Golser W."/>
            <person name="Rivera L."/>
            <person name="Zhang J."/>
            <person name="Wing R."/>
        </authorList>
    </citation>
    <scope>NUCLEOTIDE SEQUENCE</scope>
</reference>
<dbReference type="PANTHER" id="PTHR43874:SF92">
    <property type="entry name" value="TWO-COMPONENT RESPONSE REGULATOR ORR28"/>
    <property type="match status" value="1"/>
</dbReference>
<dbReference type="eggNOG" id="KOG1601">
    <property type="taxonomic scope" value="Eukaryota"/>
</dbReference>
<evidence type="ECO:0000313" key="5">
    <source>
        <dbReference type="EnsemblPlants" id="LPERR05G06660.1"/>
    </source>
</evidence>
<feature type="compositionally biased region" description="Basic and acidic residues" evidence="3">
    <location>
        <begin position="354"/>
        <end position="364"/>
    </location>
</feature>
<evidence type="ECO:0000256" key="2">
    <source>
        <dbReference type="PROSITE-ProRule" id="PRU00169"/>
    </source>
</evidence>
<dbReference type="Pfam" id="PF00072">
    <property type="entry name" value="Response_reg"/>
    <property type="match status" value="1"/>
</dbReference>
<dbReference type="AlphaFoldDB" id="A0A0D9WE52"/>
<dbReference type="HOGENOM" id="CLU_770221_0_0_1"/>
<dbReference type="InterPro" id="IPR011006">
    <property type="entry name" value="CheY-like_superfamily"/>
</dbReference>
<reference evidence="5 6" key="1">
    <citation type="submission" date="2012-08" db="EMBL/GenBank/DDBJ databases">
        <title>Oryza genome evolution.</title>
        <authorList>
            <person name="Wing R.A."/>
        </authorList>
    </citation>
    <scope>NUCLEOTIDE SEQUENCE</scope>
</reference>
<evidence type="ECO:0000256" key="3">
    <source>
        <dbReference type="SAM" id="MobiDB-lite"/>
    </source>
</evidence>
<feature type="region of interest" description="Disordered" evidence="3">
    <location>
        <begin position="349"/>
        <end position="382"/>
    </location>
</feature>
<dbReference type="GO" id="GO:0000160">
    <property type="term" value="P:phosphorelay signal transduction system"/>
    <property type="evidence" value="ECO:0007669"/>
    <property type="project" value="UniProtKB-KW"/>
</dbReference>
<keyword evidence="1" id="KW-0902">Two-component regulatory system</keyword>
<dbReference type="GO" id="GO:0009736">
    <property type="term" value="P:cytokinin-activated signaling pathway"/>
    <property type="evidence" value="ECO:0007669"/>
    <property type="project" value="InterPro"/>
</dbReference>
<dbReference type="Proteomes" id="UP000032180">
    <property type="component" value="Chromosome 5"/>
</dbReference>
<comment type="caution">
    <text evidence="2">Lacks conserved residue(s) required for the propagation of feature annotation.</text>
</comment>
<evidence type="ECO:0000313" key="6">
    <source>
        <dbReference type="Proteomes" id="UP000032180"/>
    </source>
</evidence>
<dbReference type="STRING" id="77586.A0A0D9WE52"/>
<sequence>MAQNKEGYPTDRLNVMVIDEDECHAYSTSSMLSQFNYCATVYTSPIKSLKVLENHAQDFDLVLTAVHMEELDGLTFLTSAREFYRSIQVIMMSTETTMHTMKRCVNLGARFLVNKPLDVVTAQNIWQHLDRKVLSIEKIKCLLQDASPKNKKVVNNVGTIDRNQIPNVQVLKIVYKTAYKTAYKKHRCPNFIPLKLHKRYKNHQLDMEKDMQEFTGNTEICNVYTTIRRSLQLGAIFDEFNYPSDHCGKDYKAGEDEIVGGHGCVSEANATQSNDDHQVVVPVLPCNVADASQEIMNKTTIDNQQASRRSDKPTDLSADEATVISTGNMQINVAVAYNAYVSQESIKNTTSDDLNNHKGSKEATFRLVNYSDSESDDETEAS</sequence>
<feature type="compositionally biased region" description="Acidic residues" evidence="3">
    <location>
        <begin position="373"/>
        <end position="382"/>
    </location>
</feature>
<feature type="domain" description="Response regulatory" evidence="4">
    <location>
        <begin position="14"/>
        <end position="130"/>
    </location>
</feature>
<dbReference type="SMART" id="SM00448">
    <property type="entry name" value="REC"/>
    <property type="match status" value="1"/>
</dbReference>
<proteinExistence type="predicted"/>
<dbReference type="Gene3D" id="3.40.50.2300">
    <property type="match status" value="1"/>
</dbReference>
<name>A0A0D9WE52_9ORYZ</name>
<reference evidence="5" key="3">
    <citation type="submission" date="2015-04" db="UniProtKB">
        <authorList>
            <consortium name="EnsemblPlants"/>
        </authorList>
    </citation>
    <scope>IDENTIFICATION</scope>
</reference>
<dbReference type="SUPFAM" id="SSF52172">
    <property type="entry name" value="CheY-like"/>
    <property type="match status" value="1"/>
</dbReference>
<keyword evidence="6" id="KW-1185">Reference proteome</keyword>
<dbReference type="Gramene" id="LPERR05G06660.1">
    <property type="protein sequence ID" value="LPERR05G06660.1"/>
    <property type="gene ID" value="LPERR05G06660"/>
</dbReference>
<dbReference type="PROSITE" id="PS50110">
    <property type="entry name" value="RESPONSE_REGULATORY"/>
    <property type="match status" value="1"/>
</dbReference>
<evidence type="ECO:0000259" key="4">
    <source>
        <dbReference type="PROSITE" id="PS50110"/>
    </source>
</evidence>
<protein>
    <recommendedName>
        <fullName evidence="4">Response regulatory domain-containing protein</fullName>
    </recommendedName>
</protein>
<organism evidence="5 6">
    <name type="scientific">Leersia perrieri</name>
    <dbReference type="NCBI Taxonomy" id="77586"/>
    <lineage>
        <taxon>Eukaryota</taxon>
        <taxon>Viridiplantae</taxon>
        <taxon>Streptophyta</taxon>
        <taxon>Embryophyta</taxon>
        <taxon>Tracheophyta</taxon>
        <taxon>Spermatophyta</taxon>
        <taxon>Magnoliopsida</taxon>
        <taxon>Liliopsida</taxon>
        <taxon>Poales</taxon>
        <taxon>Poaceae</taxon>
        <taxon>BOP clade</taxon>
        <taxon>Oryzoideae</taxon>
        <taxon>Oryzeae</taxon>
        <taxon>Oryzinae</taxon>
        <taxon>Leersia</taxon>
    </lineage>
</organism>
<dbReference type="InterPro" id="IPR001789">
    <property type="entry name" value="Sig_transdc_resp-reg_receiver"/>
</dbReference>
<dbReference type="InterPro" id="IPR045279">
    <property type="entry name" value="ARR-like"/>
</dbReference>
<evidence type="ECO:0000256" key="1">
    <source>
        <dbReference type="ARBA" id="ARBA00023012"/>
    </source>
</evidence>
<dbReference type="EnsemblPlants" id="LPERR05G06660.1">
    <property type="protein sequence ID" value="LPERR05G06660.1"/>
    <property type="gene ID" value="LPERR05G06660"/>
</dbReference>
<dbReference type="PANTHER" id="PTHR43874">
    <property type="entry name" value="TWO-COMPONENT RESPONSE REGULATOR"/>
    <property type="match status" value="1"/>
</dbReference>